<dbReference type="PANTHER" id="PTHR10472:SF5">
    <property type="entry name" value="D-AMINOACYL-TRNA DEACYLASE 1"/>
    <property type="match status" value="1"/>
</dbReference>
<dbReference type="GO" id="GO:0005737">
    <property type="term" value="C:cytoplasm"/>
    <property type="evidence" value="ECO:0007669"/>
    <property type="project" value="UniProtKB-SubCell"/>
</dbReference>
<comment type="domain">
    <text evidence="5">A Gly-cisPro motif from one monomer fits into the active site of the other monomer to allow specific chiral rejection of L-amino acids.</text>
</comment>
<dbReference type="PANTHER" id="PTHR10472">
    <property type="entry name" value="D-TYROSYL-TRNA TYR DEACYLASE"/>
    <property type="match status" value="1"/>
</dbReference>
<name>A0ABD4XJ84_WEIPA</name>
<dbReference type="EC" id="3.1.1.96" evidence="5"/>
<dbReference type="EC" id="3.1.1.-" evidence="5"/>
<dbReference type="FunFam" id="3.50.80.10:FF:000001">
    <property type="entry name" value="D-aminoacyl-tRNA deacylase"/>
    <property type="match status" value="1"/>
</dbReference>
<evidence type="ECO:0000313" key="7">
    <source>
        <dbReference type="Proteomes" id="UP001215461"/>
    </source>
</evidence>
<evidence type="ECO:0000256" key="3">
    <source>
        <dbReference type="ARBA" id="ARBA00022555"/>
    </source>
</evidence>
<dbReference type="AlphaFoldDB" id="A0ABD4XJ84"/>
<dbReference type="NCBIfam" id="TIGR00256">
    <property type="entry name" value="D-aminoacyl-tRNA deacylase"/>
    <property type="match status" value="1"/>
</dbReference>
<dbReference type="RefSeq" id="WP_277362344.1">
    <property type="nucleotide sequence ID" value="NZ_JAANXN010000008.1"/>
</dbReference>
<keyword evidence="2 5" id="KW-0963">Cytoplasm</keyword>
<dbReference type="Gene3D" id="3.50.80.10">
    <property type="entry name" value="D-tyrosyl-tRNA(Tyr) deacylase"/>
    <property type="match status" value="1"/>
</dbReference>
<dbReference type="GO" id="GO:0000049">
    <property type="term" value="F:tRNA binding"/>
    <property type="evidence" value="ECO:0007669"/>
    <property type="project" value="UniProtKB-UniRule"/>
</dbReference>
<accession>A0ABD4XJ84</accession>
<comment type="subunit">
    <text evidence="5">Homodimer.</text>
</comment>
<keyword evidence="4 5" id="KW-0694">RNA-binding</keyword>
<evidence type="ECO:0000256" key="2">
    <source>
        <dbReference type="ARBA" id="ARBA00022490"/>
    </source>
</evidence>
<comment type="caution">
    <text evidence="6">The sequence shown here is derived from an EMBL/GenBank/DDBJ whole genome shotgun (WGS) entry which is preliminary data.</text>
</comment>
<dbReference type="Pfam" id="PF02580">
    <property type="entry name" value="Tyr_Deacylase"/>
    <property type="match status" value="1"/>
</dbReference>
<comment type="similarity">
    <text evidence="1 5">Belongs to the DTD family.</text>
</comment>
<dbReference type="Proteomes" id="UP001215461">
    <property type="component" value="Unassembled WGS sequence"/>
</dbReference>
<comment type="subcellular location">
    <subcellularLocation>
        <location evidence="5">Cytoplasm</location>
    </subcellularLocation>
</comment>
<dbReference type="GO" id="GO:0106026">
    <property type="term" value="F:Gly-tRNA(Ala) deacylase activity"/>
    <property type="evidence" value="ECO:0007669"/>
    <property type="project" value="UniProtKB-UniRule"/>
</dbReference>
<dbReference type="HAMAP" id="MF_00518">
    <property type="entry name" value="Deacylase_Dtd"/>
    <property type="match status" value="1"/>
</dbReference>
<comment type="function">
    <text evidence="5">An aminoacyl-tRNA editing enzyme that deacylates mischarged D-aminoacyl-tRNAs. Also deacylates mischarged glycyl-tRNA(Ala), protecting cells against glycine mischarging by AlaRS. Acts via tRNA-based rather than protein-based catalysis; rejects L-amino acids rather than detecting D-amino acids in the active site. By recycling D-aminoacyl-tRNA to D-amino acids and free tRNA molecules, this enzyme counteracts the toxicity associated with the formation of D-aminoacyl-tRNA entities in vivo and helps enforce protein L-homochirality.</text>
</comment>
<dbReference type="GO" id="GO:0043908">
    <property type="term" value="F:Ser(Gly)-tRNA(Ala) hydrolase activity"/>
    <property type="evidence" value="ECO:0007669"/>
    <property type="project" value="UniProtKB-UniRule"/>
</dbReference>
<feature type="short sequence motif" description="Gly-cisPro motif, important for rejection of L-amino acids" evidence="5">
    <location>
        <begin position="137"/>
        <end position="138"/>
    </location>
</feature>
<sequence length="148" mass="16279">MRIVLQRVKSASVSIDETVVGKIGVGYVLLVGIADNDTEAELDYLVRKITKLRVFEDLVGKMSLAIEDVGGQILSISQFTLYADTKKGNRPSFTKAGAPDFADKMYQLFNKKLRDTGLTVETGEFGANMQVQLINDGPVTIIFDTENK</sequence>
<dbReference type="CDD" id="cd00563">
    <property type="entry name" value="Dtyr_deacylase"/>
    <property type="match status" value="1"/>
</dbReference>
<evidence type="ECO:0000256" key="1">
    <source>
        <dbReference type="ARBA" id="ARBA00009673"/>
    </source>
</evidence>
<comment type="catalytic activity">
    <reaction evidence="5">
        <text>a D-aminoacyl-tRNA + H2O = a tRNA + a D-alpha-amino acid + H(+)</text>
        <dbReference type="Rhea" id="RHEA:13953"/>
        <dbReference type="Rhea" id="RHEA-COMP:10123"/>
        <dbReference type="Rhea" id="RHEA-COMP:10124"/>
        <dbReference type="ChEBI" id="CHEBI:15377"/>
        <dbReference type="ChEBI" id="CHEBI:15378"/>
        <dbReference type="ChEBI" id="CHEBI:59871"/>
        <dbReference type="ChEBI" id="CHEBI:78442"/>
        <dbReference type="ChEBI" id="CHEBI:79333"/>
        <dbReference type="EC" id="3.1.1.96"/>
    </reaction>
</comment>
<dbReference type="InterPro" id="IPR023509">
    <property type="entry name" value="DTD-like_sf"/>
</dbReference>
<evidence type="ECO:0000313" key="6">
    <source>
        <dbReference type="EMBL" id="MDF8371332.1"/>
    </source>
</evidence>
<dbReference type="GO" id="GO:0051499">
    <property type="term" value="F:D-aminoacyl-tRNA deacylase activity"/>
    <property type="evidence" value="ECO:0007669"/>
    <property type="project" value="UniProtKB-UniRule"/>
</dbReference>
<organism evidence="6 7">
    <name type="scientific">Weissella paramesenteroides</name>
    <name type="common">Leuconostoc paramesenteroides</name>
    <dbReference type="NCBI Taxonomy" id="1249"/>
    <lineage>
        <taxon>Bacteria</taxon>
        <taxon>Bacillati</taxon>
        <taxon>Bacillota</taxon>
        <taxon>Bacilli</taxon>
        <taxon>Lactobacillales</taxon>
        <taxon>Lactobacillaceae</taxon>
        <taxon>Weissella</taxon>
    </lineage>
</organism>
<dbReference type="GO" id="GO:0019478">
    <property type="term" value="P:D-amino acid catabolic process"/>
    <property type="evidence" value="ECO:0007669"/>
    <property type="project" value="UniProtKB-UniRule"/>
</dbReference>
<evidence type="ECO:0000256" key="5">
    <source>
        <dbReference type="HAMAP-Rule" id="MF_00518"/>
    </source>
</evidence>
<dbReference type="InterPro" id="IPR003732">
    <property type="entry name" value="Daa-tRNA_deacyls_DTD"/>
</dbReference>
<keyword evidence="3 5" id="KW-0820">tRNA-binding</keyword>
<comment type="catalytic activity">
    <reaction evidence="5">
        <text>glycyl-tRNA(Ala) + H2O = tRNA(Ala) + glycine + H(+)</text>
        <dbReference type="Rhea" id="RHEA:53744"/>
        <dbReference type="Rhea" id="RHEA-COMP:9657"/>
        <dbReference type="Rhea" id="RHEA-COMP:13640"/>
        <dbReference type="ChEBI" id="CHEBI:15377"/>
        <dbReference type="ChEBI" id="CHEBI:15378"/>
        <dbReference type="ChEBI" id="CHEBI:57305"/>
        <dbReference type="ChEBI" id="CHEBI:78442"/>
        <dbReference type="ChEBI" id="CHEBI:78522"/>
    </reaction>
</comment>
<protein>
    <recommendedName>
        <fullName evidence="5">D-aminoacyl-tRNA deacylase</fullName>
        <shortName evidence="5">DTD</shortName>
        <ecNumber evidence="5">3.1.1.96</ecNumber>
    </recommendedName>
    <alternativeName>
        <fullName evidence="5">Gly-tRNA(Ala) deacylase</fullName>
        <ecNumber evidence="5">3.1.1.-</ecNumber>
    </alternativeName>
</protein>
<dbReference type="SUPFAM" id="SSF69500">
    <property type="entry name" value="DTD-like"/>
    <property type="match status" value="1"/>
</dbReference>
<keyword evidence="5 6" id="KW-0378">Hydrolase</keyword>
<dbReference type="EMBL" id="JAANXN010000008">
    <property type="protein sequence ID" value="MDF8371332.1"/>
    <property type="molecule type" value="Genomic_DNA"/>
</dbReference>
<proteinExistence type="inferred from homology"/>
<evidence type="ECO:0000256" key="4">
    <source>
        <dbReference type="ARBA" id="ARBA00022884"/>
    </source>
</evidence>
<gene>
    <name evidence="5" type="primary">dtd</name>
    <name evidence="6" type="ORF">G9403_06705</name>
</gene>
<reference evidence="6 7" key="1">
    <citation type="submission" date="2020-03" db="EMBL/GenBank/DDBJ databases">
        <title>Comparative genomics of Weissella paramesenteroides.</title>
        <authorList>
            <person name="Kant R."/>
            <person name="Takala T."/>
            <person name="Saris P."/>
        </authorList>
    </citation>
    <scope>NUCLEOTIDE SEQUENCE [LARGE SCALE GENOMIC DNA]</scope>
    <source>
        <strain evidence="6 7">SJ27-4</strain>
    </source>
</reference>